<evidence type="ECO:0000256" key="1">
    <source>
        <dbReference type="ARBA" id="ARBA00033345"/>
    </source>
</evidence>
<evidence type="ECO:0000259" key="4">
    <source>
        <dbReference type="Pfam" id="PF25577"/>
    </source>
</evidence>
<dbReference type="EMBL" id="JAUDFV010000139">
    <property type="protein sequence ID" value="KAL2724509.1"/>
    <property type="molecule type" value="Genomic_DNA"/>
</dbReference>
<gene>
    <name evidence="5" type="ORF">V1478_009022</name>
</gene>
<evidence type="ECO:0000256" key="2">
    <source>
        <dbReference type="SAM" id="MobiDB-lite"/>
    </source>
</evidence>
<evidence type="ECO:0000259" key="3">
    <source>
        <dbReference type="Pfam" id="PF25316"/>
    </source>
</evidence>
<dbReference type="Pfam" id="PF25577">
    <property type="entry name" value="TPR_TAF2_C"/>
    <property type="match status" value="1"/>
</dbReference>
<dbReference type="SUPFAM" id="SSF55486">
    <property type="entry name" value="Metalloproteases ('zincins'), catalytic domain"/>
    <property type="match status" value="1"/>
</dbReference>
<dbReference type="PANTHER" id="PTHR15137:SF9">
    <property type="entry name" value="TRANSCRIPTION INITIATION FACTOR TFIID SUBUNIT 2"/>
    <property type="match status" value="1"/>
</dbReference>
<reference evidence="5 6" key="1">
    <citation type="journal article" date="2024" name="Ann. Entomol. Soc. Am.">
        <title>Genomic analyses of the southern and eastern yellowjacket wasps (Hymenoptera: Vespidae) reveal evolutionary signatures of social life.</title>
        <authorList>
            <person name="Catto M.A."/>
            <person name="Caine P.B."/>
            <person name="Orr S.E."/>
            <person name="Hunt B.G."/>
            <person name="Goodisman M.A.D."/>
        </authorList>
    </citation>
    <scope>NUCLEOTIDE SEQUENCE [LARGE SCALE GENOMIC DNA]</scope>
    <source>
        <strain evidence="5">233</strain>
        <tissue evidence="5">Head and thorax</tissue>
    </source>
</reference>
<dbReference type="Pfam" id="PF25316">
    <property type="entry name" value="TAF2_3rd"/>
    <property type="match status" value="1"/>
</dbReference>
<dbReference type="AlphaFoldDB" id="A0ABD2AV67"/>
<dbReference type="InterPro" id="IPR037813">
    <property type="entry name" value="TAF2"/>
</dbReference>
<organism evidence="5 6">
    <name type="scientific">Vespula squamosa</name>
    <name type="common">Southern yellow jacket</name>
    <name type="synonym">Wasp</name>
    <dbReference type="NCBI Taxonomy" id="30214"/>
    <lineage>
        <taxon>Eukaryota</taxon>
        <taxon>Metazoa</taxon>
        <taxon>Ecdysozoa</taxon>
        <taxon>Arthropoda</taxon>
        <taxon>Hexapoda</taxon>
        <taxon>Insecta</taxon>
        <taxon>Pterygota</taxon>
        <taxon>Neoptera</taxon>
        <taxon>Endopterygota</taxon>
        <taxon>Hymenoptera</taxon>
        <taxon>Apocrita</taxon>
        <taxon>Aculeata</taxon>
        <taxon>Vespoidea</taxon>
        <taxon>Vespidae</taxon>
        <taxon>Vespinae</taxon>
        <taxon>Vespula</taxon>
    </lineage>
</organism>
<evidence type="ECO:0000313" key="5">
    <source>
        <dbReference type="EMBL" id="KAL2724509.1"/>
    </source>
</evidence>
<protein>
    <recommendedName>
        <fullName evidence="1">Transcription initiation factor TFIID 150 kDa subunit</fullName>
    </recommendedName>
</protein>
<sequence length="877" mass="99866">MAQAIAEQFFGCFISMQNWSDTWLPKGISTYLTGLYAKKCFGNNEYREWIQSELQEVVKYEEQFGGIILDPSQPPAPLPIAANTPAPAPRVPDPGFYFPIKNLHTMSPKYIEVLRKKAHLVIRMLEHRIGQELLLQVFNKQLSLAANSAQQKIDSGLWSQMLISTNVFTKAIFTVTGKDMAIFIDLWVRTGGHAKFSLSFVFNRKRNTVELEIRQDTIHQRGIRKYVGPLLVNIQELDGTFKHTLQIEGTAAKADITCHSKSRRNKKKKIPLCTGEEVDMDLSAMDDSPVLWIRLDPDMTLMRAVHIEQPDYQWQYQLRHERDVTAQLEAIEALQNHSTPATRLALTDTIENEHCYYKVRLRAAHCLTKVANAMVATWAGPPAMLAIFRKLFGSASCRRIIKQNNFSNFQHYFLQKTIPVAMAGLRNAHGICPPEVLSFLMDLFKYNDNSKNRYSDNYYRAALIEALGATVTPVISVQQGTAITAESLSIDTKAILEEVTRNLNLEKLLPCYKYTVSVACLKVIRILQKFGHLPSNPHLFRAYAAYGQFIDVRIAALEALVDFTRVDGKWEDLEFLLDMAETDPHPGVRHRLVRLMVENPPFEKVQKHHLDKPELVDRIWNLINGMLSHDAKLRCDLVDLYYILYGTKRPVCLPIPELALITKPRKIGLQNSPEREIKPNIQHIKNESVIELDNISGANKRKASPNKDTPGPSNSADYIPEVKRLKQMNNEGRVTPVPNDGKVKSEYYSDNSASLPGIMGTQGPVGFEPGMFKKDSEEHKQKSDSINKNKKKKKDKKKHKHKHKHKHDHKHGKDKDKKEKDKLKDKEKDKEKEKEKDKDKNKDKDSSMLKVKEETLSSASSSLSPDATTATNEFIFP</sequence>
<dbReference type="Gene3D" id="1.25.10.10">
    <property type="entry name" value="Leucine-rich Repeat Variant"/>
    <property type="match status" value="1"/>
</dbReference>
<feature type="compositionally biased region" description="Basic residues" evidence="2">
    <location>
        <begin position="788"/>
        <end position="810"/>
    </location>
</feature>
<feature type="region of interest" description="Disordered" evidence="2">
    <location>
        <begin position="695"/>
        <end position="877"/>
    </location>
</feature>
<keyword evidence="6" id="KW-1185">Reference proteome</keyword>
<accession>A0ABD2AV67</accession>
<dbReference type="PANTHER" id="PTHR15137">
    <property type="entry name" value="TRANSCRIPTION INITIATION FACTOR TFIID"/>
    <property type="match status" value="1"/>
</dbReference>
<feature type="compositionally biased region" description="Basic and acidic residues" evidence="2">
    <location>
        <begin position="771"/>
        <end position="787"/>
    </location>
</feature>
<comment type="caution">
    <text evidence="5">The sequence shown here is derived from an EMBL/GenBank/DDBJ whole genome shotgun (WGS) entry which is preliminary data.</text>
</comment>
<proteinExistence type="predicted"/>
<dbReference type="InterPro" id="IPR057991">
    <property type="entry name" value="TPR_TAF2_C"/>
</dbReference>
<dbReference type="SUPFAM" id="SSF48371">
    <property type="entry name" value="ARM repeat"/>
    <property type="match status" value="1"/>
</dbReference>
<dbReference type="InterPro" id="IPR027268">
    <property type="entry name" value="Peptidase_M4/M1_CTD_sf"/>
</dbReference>
<feature type="compositionally biased region" description="Basic and acidic residues" evidence="2">
    <location>
        <begin position="811"/>
        <end position="855"/>
    </location>
</feature>
<name>A0ABD2AV67_VESSQ</name>
<dbReference type="InterPro" id="IPR057345">
    <property type="entry name" value="Ig-like_TAF2"/>
</dbReference>
<dbReference type="Proteomes" id="UP001607302">
    <property type="component" value="Unassembled WGS sequence"/>
</dbReference>
<dbReference type="InterPro" id="IPR011989">
    <property type="entry name" value="ARM-like"/>
</dbReference>
<evidence type="ECO:0000313" key="6">
    <source>
        <dbReference type="Proteomes" id="UP001607302"/>
    </source>
</evidence>
<dbReference type="Gene3D" id="1.10.390.10">
    <property type="entry name" value="Neutral Protease Domain 2"/>
    <property type="match status" value="1"/>
</dbReference>
<feature type="domain" description="Transcription initiation factor TFIID subunit 2 Ig-like" evidence="3">
    <location>
        <begin position="192"/>
        <end position="310"/>
    </location>
</feature>
<dbReference type="InterPro" id="IPR016024">
    <property type="entry name" value="ARM-type_fold"/>
</dbReference>
<feature type="domain" description="Transcription initiation factor TFIID subunit 2 TPR repeats" evidence="4">
    <location>
        <begin position="311"/>
        <end position="666"/>
    </location>
</feature>
<feature type="compositionally biased region" description="Low complexity" evidence="2">
    <location>
        <begin position="856"/>
        <end position="871"/>
    </location>
</feature>